<comment type="similarity">
    <text evidence="2">Belongs to the EamA transporter family.</text>
</comment>
<feature type="transmembrane region" description="Helical" evidence="8">
    <location>
        <begin position="246"/>
        <end position="270"/>
    </location>
</feature>
<evidence type="ECO:0000256" key="7">
    <source>
        <dbReference type="ARBA" id="ARBA00023136"/>
    </source>
</evidence>
<organism evidence="10 11">
    <name type="scientific">Sporomusa malonica</name>
    <dbReference type="NCBI Taxonomy" id="112901"/>
    <lineage>
        <taxon>Bacteria</taxon>
        <taxon>Bacillati</taxon>
        <taxon>Bacillota</taxon>
        <taxon>Negativicutes</taxon>
        <taxon>Selenomonadales</taxon>
        <taxon>Sporomusaceae</taxon>
        <taxon>Sporomusa</taxon>
    </lineage>
</organism>
<dbReference type="PANTHER" id="PTHR22911">
    <property type="entry name" value="ACYL-MALONYL CONDENSING ENZYME-RELATED"/>
    <property type="match status" value="1"/>
</dbReference>
<evidence type="ECO:0000256" key="4">
    <source>
        <dbReference type="ARBA" id="ARBA00022475"/>
    </source>
</evidence>
<dbReference type="InterPro" id="IPR037185">
    <property type="entry name" value="EmrE-like"/>
</dbReference>
<evidence type="ECO:0000256" key="2">
    <source>
        <dbReference type="ARBA" id="ARBA00007362"/>
    </source>
</evidence>
<feature type="transmembrane region" description="Helical" evidence="8">
    <location>
        <begin position="179"/>
        <end position="206"/>
    </location>
</feature>
<feature type="transmembrane region" description="Helical" evidence="8">
    <location>
        <begin position="44"/>
        <end position="61"/>
    </location>
</feature>
<dbReference type="NCBIfam" id="TIGR00688">
    <property type="entry name" value="rarD"/>
    <property type="match status" value="1"/>
</dbReference>
<sequence length="312" mass="34117">MNLRSDQGNERLAGVLFAAGAYLLWGVLPIYWKQLSQVPAYEILAHRVVWSCLFMFCILLATRGLRQFFKEMLDICRNRKKLLGLVIASLLISVNWLIYIWAVNENRVVETSLGYYINPLVSVLLGIVVLKERFSMWQSVSFALAAIGVITMTVSFGTIPWVSLSLAISFAFYGMCKKILGIGAVTATTLETLIVSPVAVAYLLYLAGQGVGTFSLSALPTSGLLMGAGAMTATPLLLFASGANRLPLSLMGFIQYVSPTIALAIGVLLYHEPFTTVHLISFSLIWLALGVFSLARTRIFVSAEEWIAKASS</sequence>
<dbReference type="PANTHER" id="PTHR22911:SF137">
    <property type="entry name" value="SOLUTE CARRIER FAMILY 35 MEMBER G2-RELATED"/>
    <property type="match status" value="1"/>
</dbReference>
<dbReference type="STRING" id="112901.SAMN04488500_10979"/>
<evidence type="ECO:0000256" key="8">
    <source>
        <dbReference type="SAM" id="Phobius"/>
    </source>
</evidence>
<feature type="transmembrane region" description="Helical" evidence="8">
    <location>
        <begin position="82"/>
        <end position="101"/>
    </location>
</feature>
<dbReference type="GO" id="GO:0005886">
    <property type="term" value="C:plasma membrane"/>
    <property type="evidence" value="ECO:0007669"/>
    <property type="project" value="UniProtKB-SubCell"/>
</dbReference>
<feature type="transmembrane region" description="Helical" evidence="8">
    <location>
        <begin position="12"/>
        <end position="32"/>
    </location>
</feature>
<evidence type="ECO:0000313" key="10">
    <source>
        <dbReference type="EMBL" id="SMC79304.1"/>
    </source>
</evidence>
<dbReference type="Pfam" id="PF00892">
    <property type="entry name" value="EamA"/>
    <property type="match status" value="1"/>
</dbReference>
<keyword evidence="11" id="KW-1185">Reference proteome</keyword>
<evidence type="ECO:0000256" key="3">
    <source>
        <dbReference type="ARBA" id="ARBA00022448"/>
    </source>
</evidence>
<feature type="transmembrane region" description="Helical" evidence="8">
    <location>
        <begin position="277"/>
        <end position="295"/>
    </location>
</feature>
<evidence type="ECO:0000256" key="1">
    <source>
        <dbReference type="ARBA" id="ARBA00004651"/>
    </source>
</evidence>
<feature type="domain" description="EamA" evidence="9">
    <location>
        <begin position="13"/>
        <end position="153"/>
    </location>
</feature>
<feature type="transmembrane region" description="Helical" evidence="8">
    <location>
        <begin position="113"/>
        <end position="130"/>
    </location>
</feature>
<feature type="transmembrane region" description="Helical" evidence="8">
    <location>
        <begin position="142"/>
        <end position="173"/>
    </location>
</feature>
<dbReference type="InterPro" id="IPR004626">
    <property type="entry name" value="RarD"/>
</dbReference>
<keyword evidence="7 8" id="KW-0472">Membrane</keyword>
<keyword evidence="3" id="KW-0813">Transport</keyword>
<keyword evidence="4" id="KW-1003">Cell membrane</keyword>
<feature type="transmembrane region" description="Helical" evidence="8">
    <location>
        <begin position="218"/>
        <end position="240"/>
    </location>
</feature>
<accession>A0A1W2C2Q6</accession>
<protein>
    <submittedName>
        <fullName evidence="10">Chloramphenicol-sensitive protein RarD</fullName>
    </submittedName>
</protein>
<evidence type="ECO:0000259" key="9">
    <source>
        <dbReference type="Pfam" id="PF00892"/>
    </source>
</evidence>
<dbReference type="RefSeq" id="WP_084575983.1">
    <property type="nucleotide sequence ID" value="NZ_CP155572.1"/>
</dbReference>
<dbReference type="Proteomes" id="UP000192738">
    <property type="component" value="Unassembled WGS sequence"/>
</dbReference>
<gene>
    <name evidence="10" type="ORF">SAMN04488500_10979</name>
</gene>
<evidence type="ECO:0000313" key="11">
    <source>
        <dbReference type="Proteomes" id="UP000192738"/>
    </source>
</evidence>
<reference evidence="10 11" key="1">
    <citation type="submission" date="2017-04" db="EMBL/GenBank/DDBJ databases">
        <authorList>
            <person name="Afonso C.L."/>
            <person name="Miller P.J."/>
            <person name="Scott M.A."/>
            <person name="Spackman E."/>
            <person name="Goraichik I."/>
            <person name="Dimitrov K.M."/>
            <person name="Suarez D.L."/>
            <person name="Swayne D.E."/>
        </authorList>
    </citation>
    <scope>NUCLEOTIDE SEQUENCE [LARGE SCALE GENOMIC DNA]</scope>
    <source>
        <strain evidence="10 11">DSM 5090</strain>
    </source>
</reference>
<keyword evidence="6 8" id="KW-1133">Transmembrane helix</keyword>
<dbReference type="AlphaFoldDB" id="A0A1W2C2Q6"/>
<comment type="subcellular location">
    <subcellularLocation>
        <location evidence="1">Cell membrane</location>
        <topology evidence="1">Multi-pass membrane protein</topology>
    </subcellularLocation>
</comment>
<name>A0A1W2C2Q6_9FIRM</name>
<dbReference type="OrthoDB" id="369870at2"/>
<evidence type="ECO:0000256" key="6">
    <source>
        <dbReference type="ARBA" id="ARBA00022989"/>
    </source>
</evidence>
<keyword evidence="5 8" id="KW-0812">Transmembrane</keyword>
<proteinExistence type="inferred from homology"/>
<evidence type="ECO:0000256" key="5">
    <source>
        <dbReference type="ARBA" id="ARBA00022692"/>
    </source>
</evidence>
<dbReference type="EMBL" id="FWXI01000009">
    <property type="protein sequence ID" value="SMC79304.1"/>
    <property type="molecule type" value="Genomic_DNA"/>
</dbReference>
<dbReference type="SUPFAM" id="SSF103481">
    <property type="entry name" value="Multidrug resistance efflux transporter EmrE"/>
    <property type="match status" value="2"/>
</dbReference>
<dbReference type="InterPro" id="IPR000620">
    <property type="entry name" value="EamA_dom"/>
</dbReference>